<protein>
    <submittedName>
        <fullName evidence="2">Uncharacterized protein</fullName>
    </submittedName>
</protein>
<evidence type="ECO:0000313" key="3">
    <source>
        <dbReference type="Proteomes" id="UP001460270"/>
    </source>
</evidence>
<dbReference type="Proteomes" id="UP001460270">
    <property type="component" value="Unassembled WGS sequence"/>
</dbReference>
<sequence length="107" mass="12710">MPSQKLERLERKKKRESQKNQEEYPSQAVDEEPVMLQDQEQEAHEPMITQTLYNILKEKYELLHRDYCSLRADFSKLEEENAKLKEELHKSCISFDAVKSNGAHLLF</sequence>
<name>A0AAW0Q2I8_9GOBI</name>
<feature type="compositionally biased region" description="Basic and acidic residues" evidence="1">
    <location>
        <begin position="1"/>
        <end position="10"/>
    </location>
</feature>
<accession>A0AAW0Q2I8</accession>
<evidence type="ECO:0000313" key="2">
    <source>
        <dbReference type="EMBL" id="KAK7938339.1"/>
    </source>
</evidence>
<organism evidence="2 3">
    <name type="scientific">Mugilogobius chulae</name>
    <name type="common">yellowstripe goby</name>
    <dbReference type="NCBI Taxonomy" id="88201"/>
    <lineage>
        <taxon>Eukaryota</taxon>
        <taxon>Metazoa</taxon>
        <taxon>Chordata</taxon>
        <taxon>Craniata</taxon>
        <taxon>Vertebrata</taxon>
        <taxon>Euteleostomi</taxon>
        <taxon>Actinopterygii</taxon>
        <taxon>Neopterygii</taxon>
        <taxon>Teleostei</taxon>
        <taxon>Neoteleostei</taxon>
        <taxon>Acanthomorphata</taxon>
        <taxon>Gobiaria</taxon>
        <taxon>Gobiiformes</taxon>
        <taxon>Gobioidei</taxon>
        <taxon>Gobiidae</taxon>
        <taxon>Gobionellinae</taxon>
        <taxon>Mugilogobius</taxon>
    </lineage>
</organism>
<gene>
    <name evidence="2" type="ORF">WMY93_001665</name>
</gene>
<evidence type="ECO:0000256" key="1">
    <source>
        <dbReference type="SAM" id="MobiDB-lite"/>
    </source>
</evidence>
<dbReference type="AlphaFoldDB" id="A0AAW0Q2I8"/>
<feature type="region of interest" description="Disordered" evidence="1">
    <location>
        <begin position="1"/>
        <end position="40"/>
    </location>
</feature>
<keyword evidence="3" id="KW-1185">Reference proteome</keyword>
<dbReference type="EMBL" id="JBBPFD010000002">
    <property type="protein sequence ID" value="KAK7938339.1"/>
    <property type="molecule type" value="Genomic_DNA"/>
</dbReference>
<reference evidence="3" key="1">
    <citation type="submission" date="2024-04" db="EMBL/GenBank/DDBJ databases">
        <title>Salinicola lusitanus LLJ914,a marine bacterium isolated from the Okinawa Trough.</title>
        <authorList>
            <person name="Li J."/>
        </authorList>
    </citation>
    <scope>NUCLEOTIDE SEQUENCE [LARGE SCALE GENOMIC DNA]</scope>
</reference>
<comment type="caution">
    <text evidence="2">The sequence shown here is derived from an EMBL/GenBank/DDBJ whole genome shotgun (WGS) entry which is preliminary data.</text>
</comment>
<proteinExistence type="predicted"/>